<feature type="domain" description="GGDEF" evidence="1">
    <location>
        <begin position="298"/>
        <end position="437"/>
    </location>
</feature>
<dbReference type="AlphaFoldDB" id="A0A9D9DSC0"/>
<dbReference type="GO" id="GO:1902201">
    <property type="term" value="P:negative regulation of bacterial-type flagellum-dependent cell motility"/>
    <property type="evidence" value="ECO:0007669"/>
    <property type="project" value="TreeGrafter"/>
</dbReference>
<dbReference type="PANTHER" id="PTHR45138">
    <property type="entry name" value="REGULATORY COMPONENTS OF SENSORY TRANSDUCTION SYSTEM"/>
    <property type="match status" value="1"/>
</dbReference>
<gene>
    <name evidence="2" type="ORF">IAC76_03480</name>
</gene>
<dbReference type="InterPro" id="IPR043128">
    <property type="entry name" value="Rev_trsase/Diguanyl_cyclase"/>
</dbReference>
<dbReference type="InterPro" id="IPR000160">
    <property type="entry name" value="GGDEF_dom"/>
</dbReference>
<dbReference type="EMBL" id="JADIND010000077">
    <property type="protein sequence ID" value="MBO8430424.1"/>
    <property type="molecule type" value="Genomic_DNA"/>
</dbReference>
<evidence type="ECO:0000259" key="1">
    <source>
        <dbReference type="PROSITE" id="PS50887"/>
    </source>
</evidence>
<dbReference type="InterPro" id="IPR050469">
    <property type="entry name" value="Diguanylate_Cyclase"/>
</dbReference>
<dbReference type="SMART" id="SM00267">
    <property type="entry name" value="GGDEF"/>
    <property type="match status" value="1"/>
</dbReference>
<comment type="caution">
    <text evidence="2">The sequence shown here is derived from an EMBL/GenBank/DDBJ whole genome shotgun (WGS) entry which is preliminary data.</text>
</comment>
<proteinExistence type="predicted"/>
<evidence type="ECO:0000313" key="2">
    <source>
        <dbReference type="EMBL" id="MBO8430424.1"/>
    </source>
</evidence>
<protein>
    <submittedName>
        <fullName evidence="2">Sensor domain-containing diguanylate cyclase</fullName>
    </submittedName>
</protein>
<dbReference type="PANTHER" id="PTHR45138:SF9">
    <property type="entry name" value="DIGUANYLATE CYCLASE DGCM-RELATED"/>
    <property type="match status" value="1"/>
</dbReference>
<dbReference type="GO" id="GO:0052621">
    <property type="term" value="F:diguanylate cyclase activity"/>
    <property type="evidence" value="ECO:0007669"/>
    <property type="project" value="TreeGrafter"/>
</dbReference>
<dbReference type="Pfam" id="PF00990">
    <property type="entry name" value="GGDEF"/>
    <property type="match status" value="1"/>
</dbReference>
<evidence type="ECO:0000313" key="3">
    <source>
        <dbReference type="Proteomes" id="UP000823632"/>
    </source>
</evidence>
<dbReference type="InterPro" id="IPR029016">
    <property type="entry name" value="GAF-like_dom_sf"/>
</dbReference>
<dbReference type="Proteomes" id="UP000823632">
    <property type="component" value="Unassembled WGS sequence"/>
</dbReference>
<dbReference type="GO" id="GO:0043709">
    <property type="term" value="P:cell adhesion involved in single-species biofilm formation"/>
    <property type="evidence" value="ECO:0007669"/>
    <property type="project" value="TreeGrafter"/>
</dbReference>
<dbReference type="SUPFAM" id="SSF55781">
    <property type="entry name" value="GAF domain-like"/>
    <property type="match status" value="1"/>
</dbReference>
<organism evidence="2 3">
    <name type="scientific">Candidatus Scatousia excrementipullorum</name>
    <dbReference type="NCBI Taxonomy" id="2840936"/>
    <lineage>
        <taxon>Bacteria</taxon>
        <taxon>Candidatus Scatousia</taxon>
    </lineage>
</organism>
<dbReference type="GO" id="GO:0005886">
    <property type="term" value="C:plasma membrane"/>
    <property type="evidence" value="ECO:0007669"/>
    <property type="project" value="TreeGrafter"/>
</dbReference>
<dbReference type="NCBIfam" id="TIGR00254">
    <property type="entry name" value="GGDEF"/>
    <property type="match status" value="1"/>
</dbReference>
<dbReference type="SUPFAM" id="SSF55073">
    <property type="entry name" value="Nucleotide cyclase"/>
    <property type="match status" value="1"/>
</dbReference>
<dbReference type="Gene3D" id="3.30.450.40">
    <property type="match status" value="1"/>
</dbReference>
<name>A0A9D9DSC0_9BACT</name>
<dbReference type="CDD" id="cd01949">
    <property type="entry name" value="GGDEF"/>
    <property type="match status" value="1"/>
</dbReference>
<sequence length="443" mass="50765">MLTEKLKTLSKALNESDSAEDILKVLNDIFRKEVKVFVFDSQLGKFRDFSKYWTVEDNLYIDTDFIFNGKPAMKRGKIYYPLMKKNNPAGFLEISDTSKETLQLLDIAIYNISLKIQNIILTQKMQKSVEFHDAMKNIAKIIETQYELNYIIPLIGEIIDTFISNHLIYIFLKEDGKFKLAWPSSCLDKDIINNLDNLSVQTGIAISNDKKTGYFPLINENSIIGAIVAKSAHEQLDSREIEYLEQLASQTSTTINRANVYAEILKHATLDALTGFYNRRQMEERIKQETASAKRKKTPLCAIMIDIDYFKSVNDTYGHAAGDYILKTASKIIRSQLREYDIASRYGGEEFAIILPFTREEEAVMVADRLRKAVESKIINIEHVNTKNDTKTIQITISLGIYSFKETDKPEELLMKADKALYDAKETGRNKVIIYKENKGKNT</sequence>
<accession>A0A9D9DSC0</accession>
<dbReference type="FunFam" id="3.30.70.270:FF:000001">
    <property type="entry name" value="Diguanylate cyclase domain protein"/>
    <property type="match status" value="1"/>
</dbReference>
<dbReference type="InterPro" id="IPR029787">
    <property type="entry name" value="Nucleotide_cyclase"/>
</dbReference>
<reference evidence="2" key="2">
    <citation type="journal article" date="2021" name="PeerJ">
        <title>Extensive microbial diversity within the chicken gut microbiome revealed by metagenomics and culture.</title>
        <authorList>
            <person name="Gilroy R."/>
            <person name="Ravi A."/>
            <person name="Getino M."/>
            <person name="Pursley I."/>
            <person name="Horton D.L."/>
            <person name="Alikhan N.F."/>
            <person name="Baker D."/>
            <person name="Gharbi K."/>
            <person name="Hall N."/>
            <person name="Watson M."/>
            <person name="Adriaenssens E.M."/>
            <person name="Foster-Nyarko E."/>
            <person name="Jarju S."/>
            <person name="Secka A."/>
            <person name="Antonio M."/>
            <person name="Oren A."/>
            <person name="Chaudhuri R.R."/>
            <person name="La Ragione R."/>
            <person name="Hildebrand F."/>
            <person name="Pallen M.J."/>
        </authorList>
    </citation>
    <scope>NUCLEOTIDE SEQUENCE</scope>
    <source>
        <strain evidence="2">10192</strain>
    </source>
</reference>
<dbReference type="PROSITE" id="PS50887">
    <property type="entry name" value="GGDEF"/>
    <property type="match status" value="1"/>
</dbReference>
<dbReference type="Gene3D" id="3.30.70.270">
    <property type="match status" value="1"/>
</dbReference>
<reference evidence="2" key="1">
    <citation type="submission" date="2020-10" db="EMBL/GenBank/DDBJ databases">
        <authorList>
            <person name="Gilroy R."/>
        </authorList>
    </citation>
    <scope>NUCLEOTIDE SEQUENCE</scope>
    <source>
        <strain evidence="2">10192</strain>
    </source>
</reference>